<keyword evidence="4" id="KW-1185">Reference proteome</keyword>
<evidence type="ECO:0000256" key="1">
    <source>
        <dbReference type="ARBA" id="ARBA00010529"/>
    </source>
</evidence>
<dbReference type="OrthoDB" id="282855at2"/>
<evidence type="ECO:0000313" key="3">
    <source>
        <dbReference type="EMBL" id="QDU54707.1"/>
    </source>
</evidence>
<proteinExistence type="inferred from homology"/>
<keyword evidence="2 3" id="KW-0238">DNA-binding</keyword>
<evidence type="ECO:0000313" key="4">
    <source>
        <dbReference type="Proteomes" id="UP000315750"/>
    </source>
</evidence>
<dbReference type="EMBL" id="CP036278">
    <property type="protein sequence ID" value="QDU54707.1"/>
    <property type="molecule type" value="Genomic_DNA"/>
</dbReference>
<dbReference type="InterPro" id="IPR010992">
    <property type="entry name" value="IHF-like_DNA-bd_dom_sf"/>
</dbReference>
<dbReference type="KEGG" id="amuc:Pan181_08900"/>
<dbReference type="InterPro" id="IPR000119">
    <property type="entry name" value="Hist_DNA-bd"/>
</dbReference>
<dbReference type="Pfam" id="PF00216">
    <property type="entry name" value="Bac_DNA_binding"/>
    <property type="match status" value="1"/>
</dbReference>
<name>A0A518AJ02_9BACT</name>
<sequence>MSPKELTDQLASRTGIDTASVEKVLNALAAAAREGAAEGFLLPGLGRLQIIPGKVRKGINPFTGEETTLHAPAEVEFTLDPQAKQAMLDAWDPTQASDDSVTEPLPRVRLRPDLEDSILADAGVDASQNTNCQLGGTPDWIQQPEVPTCCSREMVFYGQLDSIGGPFMLLDVGMIYVFYCEQCYSTRSVLQFH</sequence>
<dbReference type="AlphaFoldDB" id="A0A518AJ02"/>
<protein>
    <submittedName>
        <fullName evidence="3">Bacterial DNA-binding protein</fullName>
    </submittedName>
</protein>
<dbReference type="Gene3D" id="4.10.520.10">
    <property type="entry name" value="IHF-like DNA-binding proteins"/>
    <property type="match status" value="1"/>
</dbReference>
<evidence type="ECO:0000256" key="2">
    <source>
        <dbReference type="ARBA" id="ARBA00023125"/>
    </source>
</evidence>
<organism evidence="3 4">
    <name type="scientific">Aeoliella mucimassa</name>
    <dbReference type="NCBI Taxonomy" id="2527972"/>
    <lineage>
        <taxon>Bacteria</taxon>
        <taxon>Pseudomonadati</taxon>
        <taxon>Planctomycetota</taxon>
        <taxon>Planctomycetia</taxon>
        <taxon>Pirellulales</taxon>
        <taxon>Lacipirellulaceae</taxon>
        <taxon>Aeoliella</taxon>
    </lineage>
</organism>
<dbReference type="GO" id="GO:0030527">
    <property type="term" value="F:structural constituent of chromatin"/>
    <property type="evidence" value="ECO:0007669"/>
    <property type="project" value="InterPro"/>
</dbReference>
<accession>A0A518AJ02</accession>
<dbReference type="Proteomes" id="UP000315750">
    <property type="component" value="Chromosome"/>
</dbReference>
<gene>
    <name evidence="3" type="ORF">Pan181_08900</name>
</gene>
<dbReference type="SUPFAM" id="SSF47729">
    <property type="entry name" value="IHF-like DNA-binding proteins"/>
    <property type="match status" value="1"/>
</dbReference>
<dbReference type="GO" id="GO:0003677">
    <property type="term" value="F:DNA binding"/>
    <property type="evidence" value="ECO:0007669"/>
    <property type="project" value="UniProtKB-KW"/>
</dbReference>
<reference evidence="3 4" key="1">
    <citation type="submission" date="2019-02" db="EMBL/GenBank/DDBJ databases">
        <title>Deep-cultivation of Planctomycetes and their phenomic and genomic characterization uncovers novel biology.</title>
        <authorList>
            <person name="Wiegand S."/>
            <person name="Jogler M."/>
            <person name="Boedeker C."/>
            <person name="Pinto D."/>
            <person name="Vollmers J."/>
            <person name="Rivas-Marin E."/>
            <person name="Kohn T."/>
            <person name="Peeters S.H."/>
            <person name="Heuer A."/>
            <person name="Rast P."/>
            <person name="Oberbeckmann S."/>
            <person name="Bunk B."/>
            <person name="Jeske O."/>
            <person name="Meyerdierks A."/>
            <person name="Storesund J.E."/>
            <person name="Kallscheuer N."/>
            <person name="Luecker S."/>
            <person name="Lage O.M."/>
            <person name="Pohl T."/>
            <person name="Merkel B.J."/>
            <person name="Hornburger P."/>
            <person name="Mueller R.-W."/>
            <person name="Bruemmer F."/>
            <person name="Labrenz M."/>
            <person name="Spormann A.M."/>
            <person name="Op den Camp H."/>
            <person name="Overmann J."/>
            <person name="Amann R."/>
            <person name="Jetten M.S.M."/>
            <person name="Mascher T."/>
            <person name="Medema M.H."/>
            <person name="Devos D.P."/>
            <person name="Kaster A.-K."/>
            <person name="Ovreas L."/>
            <person name="Rohde M."/>
            <person name="Galperin M.Y."/>
            <person name="Jogler C."/>
        </authorList>
    </citation>
    <scope>NUCLEOTIDE SEQUENCE [LARGE SCALE GENOMIC DNA]</scope>
    <source>
        <strain evidence="3 4">Pan181</strain>
    </source>
</reference>
<comment type="similarity">
    <text evidence="1">Belongs to the bacterial histone-like protein family.</text>
</comment>
<dbReference type="RefSeq" id="WP_145245648.1">
    <property type="nucleotide sequence ID" value="NZ_CP036278.1"/>
</dbReference>